<evidence type="ECO:0000313" key="2">
    <source>
        <dbReference type="EMBL" id="SVC21447.1"/>
    </source>
</evidence>
<dbReference type="Pfam" id="PF03749">
    <property type="entry name" value="SfsA"/>
    <property type="match status" value="1"/>
</dbReference>
<evidence type="ECO:0000259" key="1">
    <source>
        <dbReference type="Pfam" id="PF03749"/>
    </source>
</evidence>
<dbReference type="InterPro" id="IPR040452">
    <property type="entry name" value="SfsA_C"/>
</dbReference>
<proteinExistence type="predicted"/>
<dbReference type="InterPro" id="IPR002837">
    <property type="entry name" value="DUF123"/>
</dbReference>
<gene>
    <name evidence="2" type="ORF">METZ01_LOCUS274301</name>
</gene>
<sequence>ARHLIEAGRVLRGWRIAGAEITVGRSRFDFLLERGRQRLWLEVKSCTLFGNGTAMFPDAVTERGRRHLEELAHLRQANAARPVVLFVVHSLRPRWFLPDYHTDLAFSRTFLDVRPDVRILPVAIGWNRDFSLRDETRLLRIPWDHLRREAEDRGAYLFLLRLPDARVLQIGRLDEFDLDAGWYIYVGSAMAGLDARLQRHRRRRKHVHWHIDHLREAADEVVPLPIRSSRRQECDLAADVGSTYRLAIPRFGASDCNCLGHLFFAGPTSPLDDPVFHNLLHRYRMPQPRL</sequence>
<dbReference type="CDD" id="cd10441">
    <property type="entry name" value="GIY-YIG_COG1833"/>
    <property type="match status" value="1"/>
</dbReference>
<feature type="domain" description="Sugar fermentation stimulation protein C-terminal" evidence="1">
    <location>
        <begin position="4"/>
        <end position="126"/>
    </location>
</feature>
<dbReference type="PANTHER" id="PTHR37460:SF1">
    <property type="entry name" value="ENDONUCLEASE III"/>
    <property type="match status" value="1"/>
</dbReference>
<protein>
    <recommendedName>
        <fullName evidence="1">Sugar fermentation stimulation protein C-terminal domain-containing protein</fullName>
    </recommendedName>
</protein>
<reference evidence="2" key="1">
    <citation type="submission" date="2018-05" db="EMBL/GenBank/DDBJ databases">
        <authorList>
            <person name="Lanie J.A."/>
            <person name="Ng W.-L."/>
            <person name="Kazmierczak K.M."/>
            <person name="Andrzejewski T.M."/>
            <person name="Davidsen T.M."/>
            <person name="Wayne K.J."/>
            <person name="Tettelin H."/>
            <person name="Glass J.I."/>
            <person name="Rusch D."/>
            <person name="Podicherti R."/>
            <person name="Tsui H.-C.T."/>
            <person name="Winkler M.E."/>
        </authorList>
    </citation>
    <scope>NUCLEOTIDE SEQUENCE</scope>
</reference>
<dbReference type="PANTHER" id="PTHR37460">
    <property type="entry name" value="ENDONUCLEASE III"/>
    <property type="match status" value="1"/>
</dbReference>
<feature type="non-terminal residue" evidence="2">
    <location>
        <position position="1"/>
    </location>
</feature>
<dbReference type="AlphaFoldDB" id="A0A382KEP1"/>
<dbReference type="EMBL" id="UINC01079443">
    <property type="protein sequence ID" value="SVC21447.1"/>
    <property type="molecule type" value="Genomic_DNA"/>
</dbReference>
<dbReference type="Pfam" id="PF01986">
    <property type="entry name" value="DUF123"/>
    <property type="match status" value="1"/>
</dbReference>
<organism evidence="2">
    <name type="scientific">marine metagenome</name>
    <dbReference type="NCBI Taxonomy" id="408172"/>
    <lineage>
        <taxon>unclassified sequences</taxon>
        <taxon>metagenomes</taxon>
        <taxon>ecological metagenomes</taxon>
    </lineage>
</organism>
<dbReference type="Gene3D" id="3.40.1350.60">
    <property type="match status" value="1"/>
</dbReference>
<accession>A0A382KEP1</accession>
<name>A0A382KEP1_9ZZZZ</name>